<dbReference type="Proteomes" id="UP000002019">
    <property type="component" value="Chromosome"/>
</dbReference>
<keyword evidence="1" id="KW-0812">Transmembrane</keyword>
<dbReference type="HOGENOM" id="CLU_3231532_0_0_0"/>
<protein>
    <submittedName>
        <fullName evidence="2">Uncharacterized protein</fullName>
    </submittedName>
</protein>
<name>B0VIZ6_CLOAI</name>
<organism evidence="2 3">
    <name type="scientific">Cloacimonas acidaminovorans (strain Evry)</name>
    <dbReference type="NCBI Taxonomy" id="459349"/>
    <lineage>
        <taxon>Bacteria</taxon>
        <taxon>Pseudomonadati</taxon>
        <taxon>Candidatus Cloacimonadota</taxon>
        <taxon>Candidatus Cloacimonadia</taxon>
        <taxon>Candidatus Cloacimonadales</taxon>
        <taxon>Candidatus Cloacimonadaceae</taxon>
        <taxon>Candidatus Cloacimonas</taxon>
    </lineage>
</organism>
<keyword evidence="3" id="KW-1185">Reference proteome</keyword>
<dbReference type="KEGG" id="caci:CLOAM0146"/>
<sequence length="43" mass="5422">MFHYNIYIAYLDFYRIYSVPFIQFLGATIFIYKLLYYLKLIRI</sequence>
<dbReference type="STRING" id="459349.CLOAM0146"/>
<proteinExistence type="predicted"/>
<keyword evidence="1" id="KW-0472">Membrane</keyword>
<accession>B0VIZ6</accession>
<evidence type="ECO:0000256" key="1">
    <source>
        <dbReference type="SAM" id="Phobius"/>
    </source>
</evidence>
<dbReference type="AlphaFoldDB" id="B0VIZ6"/>
<evidence type="ECO:0000313" key="2">
    <source>
        <dbReference type="EMBL" id="CAO80056.1"/>
    </source>
</evidence>
<feature type="transmembrane region" description="Helical" evidence="1">
    <location>
        <begin position="20"/>
        <end position="38"/>
    </location>
</feature>
<keyword evidence="1" id="KW-1133">Transmembrane helix</keyword>
<gene>
    <name evidence="2" type="ordered locus">CLOAM0146</name>
</gene>
<reference evidence="2 3" key="1">
    <citation type="journal article" date="2008" name="J. Bacteriol.">
        <title>'Candidatus Cloacamonas acidaminovorans': genome sequence reconstruction provides a first glimpse of a new bacterial division.</title>
        <authorList>
            <person name="Pelletier E."/>
            <person name="Kreimeyer A."/>
            <person name="Bocs S."/>
            <person name="Rouy Z."/>
            <person name="Gyapay G."/>
            <person name="Chouari R."/>
            <person name="Riviere D."/>
            <person name="Ganesan A."/>
            <person name="Daegelen P."/>
            <person name="Sghir A."/>
            <person name="Cohen G.N."/>
            <person name="Medigue C."/>
            <person name="Weissenbach J."/>
            <person name="Le Paslier D."/>
        </authorList>
    </citation>
    <scope>NUCLEOTIDE SEQUENCE [LARGE SCALE GENOMIC DNA]</scope>
    <source>
        <strain evidence="3">Evry</strain>
    </source>
</reference>
<dbReference type="EMBL" id="CU466930">
    <property type="protein sequence ID" value="CAO80056.1"/>
    <property type="molecule type" value="Genomic_DNA"/>
</dbReference>
<evidence type="ECO:0000313" key="3">
    <source>
        <dbReference type="Proteomes" id="UP000002019"/>
    </source>
</evidence>